<reference evidence="2" key="1">
    <citation type="journal article" date="2022" name="bioRxiv">
        <title>Sequencing and chromosome-scale assembly of the giantPleurodeles waltlgenome.</title>
        <authorList>
            <person name="Brown T."/>
            <person name="Elewa A."/>
            <person name="Iarovenko S."/>
            <person name="Subramanian E."/>
            <person name="Araus A.J."/>
            <person name="Petzold A."/>
            <person name="Susuki M."/>
            <person name="Suzuki K.-i.T."/>
            <person name="Hayashi T."/>
            <person name="Toyoda A."/>
            <person name="Oliveira C."/>
            <person name="Osipova E."/>
            <person name="Leigh N.D."/>
            <person name="Simon A."/>
            <person name="Yun M.H."/>
        </authorList>
    </citation>
    <scope>NUCLEOTIDE SEQUENCE</scope>
    <source>
        <strain evidence="2">20211129_DDA</strain>
        <tissue evidence="2">Liver</tissue>
    </source>
</reference>
<comment type="caution">
    <text evidence="2">The sequence shown here is derived from an EMBL/GenBank/DDBJ whole genome shotgun (WGS) entry which is preliminary data.</text>
</comment>
<proteinExistence type="predicted"/>
<organism evidence="2 3">
    <name type="scientific">Pleurodeles waltl</name>
    <name type="common">Iberian ribbed newt</name>
    <dbReference type="NCBI Taxonomy" id="8319"/>
    <lineage>
        <taxon>Eukaryota</taxon>
        <taxon>Metazoa</taxon>
        <taxon>Chordata</taxon>
        <taxon>Craniata</taxon>
        <taxon>Vertebrata</taxon>
        <taxon>Euteleostomi</taxon>
        <taxon>Amphibia</taxon>
        <taxon>Batrachia</taxon>
        <taxon>Caudata</taxon>
        <taxon>Salamandroidea</taxon>
        <taxon>Salamandridae</taxon>
        <taxon>Pleurodelinae</taxon>
        <taxon>Pleurodeles</taxon>
    </lineage>
</organism>
<evidence type="ECO:0000256" key="1">
    <source>
        <dbReference type="SAM" id="MobiDB-lite"/>
    </source>
</evidence>
<sequence length="128" mass="14472">MRHTAHAYQNDDSSSRTEESMASLSPSDSCRVQVPSQETRSEQRRSLTPTAARLVTDQICYSLKGASCQSLQADLGRALIAKMWYQKVAGITNTAYVLYQDSFYGSFGQESRNFFAEQNQMILHQPFF</sequence>
<accession>A0AAV7RTG5</accession>
<gene>
    <name evidence="2" type="ORF">NDU88_008517</name>
</gene>
<protein>
    <submittedName>
        <fullName evidence="2">Uncharacterized protein</fullName>
    </submittedName>
</protein>
<feature type="region of interest" description="Disordered" evidence="1">
    <location>
        <begin position="1"/>
        <end position="48"/>
    </location>
</feature>
<dbReference type="AlphaFoldDB" id="A0AAV7RTG5"/>
<evidence type="ECO:0000313" key="2">
    <source>
        <dbReference type="EMBL" id="KAJ1155791.1"/>
    </source>
</evidence>
<keyword evidence="3" id="KW-1185">Reference proteome</keyword>
<name>A0AAV7RTG5_PLEWA</name>
<feature type="compositionally biased region" description="Polar residues" evidence="1">
    <location>
        <begin position="20"/>
        <end position="38"/>
    </location>
</feature>
<evidence type="ECO:0000313" key="3">
    <source>
        <dbReference type="Proteomes" id="UP001066276"/>
    </source>
</evidence>
<dbReference type="Proteomes" id="UP001066276">
    <property type="component" value="Chromosome 5"/>
</dbReference>
<dbReference type="EMBL" id="JANPWB010000009">
    <property type="protein sequence ID" value="KAJ1155791.1"/>
    <property type="molecule type" value="Genomic_DNA"/>
</dbReference>